<dbReference type="AlphaFoldDB" id="A0A511RK56"/>
<dbReference type="OrthoDB" id="9811615at2"/>
<comment type="caution">
    <text evidence="4">The sequence shown here is derived from an EMBL/GenBank/DDBJ whole genome shotgun (WGS) entry which is preliminary data.</text>
</comment>
<dbReference type="Proteomes" id="UP000321827">
    <property type="component" value="Unassembled WGS sequence"/>
</dbReference>
<sequence>MALVKREIRPTAELTPFRTWGPMSLFDEFNRLFEETLGDLGRVTAPGTYVAPVDLYETDDALVLEMAVPGLTAEEIDISLEGNKLTIRGEHKPVEDQGVRRYYLQEIPHGTFVRSFTLPVEISSDEVKAEFKNGMLKLTMPKVETARAKRIPISVAQ</sequence>
<dbReference type="RefSeq" id="WP_147147416.1">
    <property type="nucleotide sequence ID" value="NZ_BJXN01000009.1"/>
</dbReference>
<dbReference type="EMBL" id="BJXN01000009">
    <property type="protein sequence ID" value="GEM90030.1"/>
    <property type="molecule type" value="Genomic_DNA"/>
</dbReference>
<dbReference type="SUPFAM" id="SSF49764">
    <property type="entry name" value="HSP20-like chaperones"/>
    <property type="match status" value="1"/>
</dbReference>
<protein>
    <submittedName>
        <fullName evidence="4">Heat-shock protein Hsp20</fullName>
    </submittedName>
</protein>
<accession>A0A511RK56</accession>
<evidence type="ECO:0000259" key="3">
    <source>
        <dbReference type="PROSITE" id="PS01031"/>
    </source>
</evidence>
<evidence type="ECO:0000256" key="1">
    <source>
        <dbReference type="PROSITE-ProRule" id="PRU00285"/>
    </source>
</evidence>
<dbReference type="PANTHER" id="PTHR11527">
    <property type="entry name" value="HEAT-SHOCK PROTEIN 20 FAMILY MEMBER"/>
    <property type="match status" value="1"/>
</dbReference>
<comment type="similarity">
    <text evidence="1 2">Belongs to the small heat shock protein (HSP20) family.</text>
</comment>
<evidence type="ECO:0000313" key="4">
    <source>
        <dbReference type="EMBL" id="GEM90030.1"/>
    </source>
</evidence>
<name>A0A511RK56_9DEIN</name>
<dbReference type="InterPro" id="IPR002068">
    <property type="entry name" value="A-crystallin/Hsp20_dom"/>
</dbReference>
<dbReference type="Gene3D" id="2.60.40.790">
    <property type="match status" value="1"/>
</dbReference>
<dbReference type="InterPro" id="IPR008978">
    <property type="entry name" value="HSP20-like_chaperone"/>
</dbReference>
<reference evidence="4 5" key="1">
    <citation type="submission" date="2019-07" db="EMBL/GenBank/DDBJ databases">
        <title>Whole genome shotgun sequence of Oceanithermus desulfurans NBRC 100063.</title>
        <authorList>
            <person name="Hosoyama A."/>
            <person name="Uohara A."/>
            <person name="Ohji S."/>
            <person name="Ichikawa N."/>
        </authorList>
    </citation>
    <scope>NUCLEOTIDE SEQUENCE [LARGE SCALE GENOMIC DNA]</scope>
    <source>
        <strain evidence="4 5">NBRC 100063</strain>
    </source>
</reference>
<dbReference type="InterPro" id="IPR031107">
    <property type="entry name" value="Small_HSP"/>
</dbReference>
<dbReference type="CDD" id="cd06464">
    <property type="entry name" value="ACD_sHsps-like"/>
    <property type="match status" value="1"/>
</dbReference>
<evidence type="ECO:0000256" key="2">
    <source>
        <dbReference type="RuleBase" id="RU003616"/>
    </source>
</evidence>
<proteinExistence type="inferred from homology"/>
<gene>
    <name evidence="4" type="ORF">ODE01S_14640</name>
</gene>
<feature type="domain" description="SHSP" evidence="3">
    <location>
        <begin position="44"/>
        <end position="156"/>
    </location>
</feature>
<evidence type="ECO:0000313" key="5">
    <source>
        <dbReference type="Proteomes" id="UP000321827"/>
    </source>
</evidence>
<dbReference type="Pfam" id="PF00011">
    <property type="entry name" value="HSP20"/>
    <property type="match status" value="1"/>
</dbReference>
<dbReference type="PROSITE" id="PS01031">
    <property type="entry name" value="SHSP"/>
    <property type="match status" value="1"/>
</dbReference>
<organism evidence="4 5">
    <name type="scientific">Oceanithermus desulfurans NBRC 100063</name>
    <dbReference type="NCBI Taxonomy" id="1227550"/>
    <lineage>
        <taxon>Bacteria</taxon>
        <taxon>Thermotogati</taxon>
        <taxon>Deinococcota</taxon>
        <taxon>Deinococci</taxon>
        <taxon>Thermales</taxon>
        <taxon>Thermaceae</taxon>
        <taxon>Oceanithermus</taxon>
    </lineage>
</organism>